<organism evidence="2 3">
    <name type="scientific">Sphaerobolus stellatus (strain SS14)</name>
    <dbReference type="NCBI Taxonomy" id="990650"/>
    <lineage>
        <taxon>Eukaryota</taxon>
        <taxon>Fungi</taxon>
        <taxon>Dikarya</taxon>
        <taxon>Basidiomycota</taxon>
        <taxon>Agaricomycotina</taxon>
        <taxon>Agaricomycetes</taxon>
        <taxon>Phallomycetidae</taxon>
        <taxon>Geastrales</taxon>
        <taxon>Sphaerobolaceae</taxon>
        <taxon>Sphaerobolus</taxon>
    </lineage>
</organism>
<feature type="compositionally biased region" description="Basic and acidic residues" evidence="1">
    <location>
        <begin position="239"/>
        <end position="248"/>
    </location>
</feature>
<dbReference type="EMBL" id="KN837302">
    <property type="protein sequence ID" value="KIJ28585.1"/>
    <property type="molecule type" value="Genomic_DNA"/>
</dbReference>
<evidence type="ECO:0000256" key="1">
    <source>
        <dbReference type="SAM" id="MobiDB-lite"/>
    </source>
</evidence>
<evidence type="ECO:0000313" key="3">
    <source>
        <dbReference type="Proteomes" id="UP000054279"/>
    </source>
</evidence>
<gene>
    <name evidence="2" type="ORF">M422DRAFT_270088</name>
</gene>
<protein>
    <submittedName>
        <fullName evidence="2">Uncharacterized protein</fullName>
    </submittedName>
</protein>
<feature type="region of interest" description="Disordered" evidence="1">
    <location>
        <begin position="239"/>
        <end position="297"/>
    </location>
</feature>
<feature type="compositionally biased region" description="Basic residues" evidence="1">
    <location>
        <begin position="117"/>
        <end position="126"/>
    </location>
</feature>
<keyword evidence="3" id="KW-1185">Reference proteome</keyword>
<feature type="compositionally biased region" description="Basic and acidic residues" evidence="1">
    <location>
        <begin position="66"/>
        <end position="116"/>
    </location>
</feature>
<feature type="compositionally biased region" description="Low complexity" evidence="1">
    <location>
        <begin position="258"/>
        <end position="291"/>
    </location>
</feature>
<name>A0A0C9UTS6_SPHS4</name>
<proteinExistence type="predicted"/>
<accession>A0A0C9UTS6</accession>
<reference evidence="2 3" key="1">
    <citation type="submission" date="2014-06" db="EMBL/GenBank/DDBJ databases">
        <title>Evolutionary Origins and Diversification of the Mycorrhizal Mutualists.</title>
        <authorList>
            <consortium name="DOE Joint Genome Institute"/>
            <consortium name="Mycorrhizal Genomics Consortium"/>
            <person name="Kohler A."/>
            <person name="Kuo A."/>
            <person name="Nagy L.G."/>
            <person name="Floudas D."/>
            <person name="Copeland A."/>
            <person name="Barry K.W."/>
            <person name="Cichocki N."/>
            <person name="Veneault-Fourrey C."/>
            <person name="LaButti K."/>
            <person name="Lindquist E.A."/>
            <person name="Lipzen A."/>
            <person name="Lundell T."/>
            <person name="Morin E."/>
            <person name="Murat C."/>
            <person name="Riley R."/>
            <person name="Ohm R."/>
            <person name="Sun H."/>
            <person name="Tunlid A."/>
            <person name="Henrissat B."/>
            <person name="Grigoriev I.V."/>
            <person name="Hibbett D.S."/>
            <person name="Martin F."/>
        </authorList>
    </citation>
    <scope>NUCLEOTIDE SEQUENCE [LARGE SCALE GENOMIC DNA]</scope>
    <source>
        <strain evidence="2 3">SS14</strain>
    </source>
</reference>
<dbReference type="AlphaFoldDB" id="A0A0C9UTS6"/>
<dbReference type="HOGENOM" id="CLU_052865_0_0_1"/>
<dbReference type="Proteomes" id="UP000054279">
    <property type="component" value="Unassembled WGS sequence"/>
</dbReference>
<evidence type="ECO:0000313" key="2">
    <source>
        <dbReference type="EMBL" id="KIJ28585.1"/>
    </source>
</evidence>
<feature type="region of interest" description="Disordered" evidence="1">
    <location>
        <begin position="66"/>
        <end position="129"/>
    </location>
</feature>
<sequence>MSYRQPISDEQLAPFLEAAKLMTIPANEVPPLEIEEVLAPSKSSNETILAMNQAMIAQAIKMNTENEARRKTEEEEAKRKAEEAAAKKAAEEKDEHAMDANSEGEVKESKETEEVKAKRRKAKGKGKAIDPEYSRNTFPVDYTGCPGIPVHKICEGCKVPANAWYQRPCVGDVLMGVDDKIFYVRSKNCCFVCHMRNNVCSFTCNNEADFIMPEAVDDEELQEKLRKLCDEQDAFKTQKDKEKVERSKAGKKPKAGTKKTVQVNAEASGSNAKASGSNAKASGSNAKASGSILKGSKRKVVSQEDDIEVTSRPKRVRTFTNPDGSVERIPSVAESLHGINKALLATVEILGDTQAANENQAKYLHGIELSMANLQSAMQTHVAQVHSRMVELERRVGI</sequence>